<keyword evidence="12" id="KW-1185">Reference proteome</keyword>
<feature type="transmembrane region" description="Helical" evidence="9">
    <location>
        <begin position="221"/>
        <end position="240"/>
    </location>
</feature>
<feature type="domain" description="MARVEL" evidence="10">
    <location>
        <begin position="8"/>
        <end position="211"/>
    </location>
</feature>
<evidence type="ECO:0000256" key="7">
    <source>
        <dbReference type="PROSITE-ProRule" id="PRU00581"/>
    </source>
</evidence>
<keyword evidence="5 7" id="KW-0472">Membrane</keyword>
<feature type="transmembrane region" description="Helical" evidence="9">
    <location>
        <begin position="85"/>
        <end position="110"/>
    </location>
</feature>
<feature type="transmembrane region" description="Helical" evidence="9">
    <location>
        <begin position="122"/>
        <end position="141"/>
    </location>
</feature>
<feature type="compositionally biased region" description="Basic residues" evidence="8">
    <location>
        <begin position="243"/>
        <end position="307"/>
    </location>
</feature>
<sequence>MPTLNLSIFKYPLGIIRVVEFVFIVIAIAAVNSWDITLNYNCPNNSTHKAEVSTFSLAGASIEDCMNSTSKLWTSDDGAGGSAGFFYFVNVAALVYVLIIAFAYVVFWPLYQGEKRLALGDLALTALFFILFFFCSATWWAGSNTLGYSTGEERIMELMKGNSRFWKDAPDSTLELSRNVNNGKLVISVLCDWVCVLTFAMNCWQVGFISSTFLFGSAGEMLIILLKLVMSIFVCTIMAGKRGGGRPRPRPPRRRTGTKPRSRKRPKQKKPSRSKNKKKKTGHKTKGSKKGKKKAVEKKKKSKKRPKGLPETGGSDFTRSNRQEAEPKDEASEADAERVDDEQSPDEADGVVANEINEMREYGKQTGFPAGEINNRVTVDKLKDKNGQPYFTSGRFGATFLLPGLNMETLKENEEAPSQSG</sequence>
<keyword evidence="4 9" id="KW-1133">Transmembrane helix</keyword>
<evidence type="ECO:0000259" key="10">
    <source>
        <dbReference type="PROSITE" id="PS51225"/>
    </source>
</evidence>
<evidence type="ECO:0000313" key="11">
    <source>
        <dbReference type="EMBL" id="KAK6746877.1"/>
    </source>
</evidence>
<evidence type="ECO:0000256" key="9">
    <source>
        <dbReference type="SAM" id="Phobius"/>
    </source>
</evidence>
<organism evidence="11 12">
    <name type="scientific">Necator americanus</name>
    <name type="common">Human hookworm</name>
    <dbReference type="NCBI Taxonomy" id="51031"/>
    <lineage>
        <taxon>Eukaryota</taxon>
        <taxon>Metazoa</taxon>
        <taxon>Ecdysozoa</taxon>
        <taxon>Nematoda</taxon>
        <taxon>Chromadorea</taxon>
        <taxon>Rhabditida</taxon>
        <taxon>Rhabditina</taxon>
        <taxon>Rhabditomorpha</taxon>
        <taxon>Strongyloidea</taxon>
        <taxon>Ancylostomatidae</taxon>
        <taxon>Bunostominae</taxon>
        <taxon>Necator</taxon>
    </lineage>
</organism>
<evidence type="ECO:0000256" key="3">
    <source>
        <dbReference type="ARBA" id="ARBA00022692"/>
    </source>
</evidence>
<keyword evidence="6" id="KW-0325">Glycoprotein</keyword>
<evidence type="ECO:0000256" key="6">
    <source>
        <dbReference type="ARBA" id="ARBA00023180"/>
    </source>
</evidence>
<dbReference type="InterPro" id="IPR008253">
    <property type="entry name" value="Marvel"/>
</dbReference>
<comment type="subcellular location">
    <subcellularLocation>
        <location evidence="1">Membrane</location>
        <topology evidence="1">Multi-pass membrane protein</topology>
    </subcellularLocation>
</comment>
<dbReference type="Proteomes" id="UP001303046">
    <property type="component" value="Unassembled WGS sequence"/>
</dbReference>
<dbReference type="PROSITE" id="PS51225">
    <property type="entry name" value="MARVEL"/>
    <property type="match status" value="1"/>
</dbReference>
<protein>
    <recommendedName>
        <fullName evidence="10">MARVEL domain-containing protein</fullName>
    </recommendedName>
</protein>
<evidence type="ECO:0000256" key="8">
    <source>
        <dbReference type="SAM" id="MobiDB-lite"/>
    </source>
</evidence>
<feature type="region of interest" description="Disordered" evidence="8">
    <location>
        <begin position="240"/>
        <end position="350"/>
    </location>
</feature>
<gene>
    <name evidence="11" type="primary">Necator_chrIV.g13532</name>
    <name evidence="11" type="ORF">RB195_000241</name>
</gene>
<accession>A0ABR1D9A6</accession>
<name>A0ABR1D9A6_NECAM</name>
<dbReference type="PANTHER" id="PTHR10306">
    <property type="entry name" value="SYNAPTOPHYSIN"/>
    <property type="match status" value="1"/>
</dbReference>
<dbReference type="InterPro" id="IPR001285">
    <property type="entry name" value="Synaptophysin/porin"/>
</dbReference>
<comment type="similarity">
    <text evidence="2">Belongs to the synaptophysin/synaptobrevin family.</text>
</comment>
<proteinExistence type="inferred from homology"/>
<reference evidence="11 12" key="1">
    <citation type="submission" date="2023-08" db="EMBL/GenBank/DDBJ databases">
        <title>A Necator americanus chromosomal reference genome.</title>
        <authorList>
            <person name="Ilik V."/>
            <person name="Petrzelkova K.J."/>
            <person name="Pardy F."/>
            <person name="Fuh T."/>
            <person name="Niatou-Singa F.S."/>
            <person name="Gouil Q."/>
            <person name="Baker L."/>
            <person name="Ritchie M.E."/>
            <person name="Jex A.R."/>
            <person name="Gazzola D."/>
            <person name="Li H."/>
            <person name="Toshio Fujiwara R."/>
            <person name="Zhan B."/>
            <person name="Aroian R.V."/>
            <person name="Pafco B."/>
            <person name="Schwarz E.M."/>
        </authorList>
    </citation>
    <scope>NUCLEOTIDE SEQUENCE [LARGE SCALE GENOMIC DNA]</scope>
    <source>
        <strain evidence="11 12">Aroian</strain>
        <tissue evidence="11">Whole animal</tissue>
    </source>
</reference>
<feature type="compositionally biased region" description="Acidic residues" evidence="8">
    <location>
        <begin position="338"/>
        <end position="349"/>
    </location>
</feature>
<feature type="compositionally biased region" description="Basic and acidic residues" evidence="8">
    <location>
        <begin position="319"/>
        <end position="337"/>
    </location>
</feature>
<dbReference type="PANTHER" id="PTHR10306:SF17">
    <property type="entry name" value="MARVEL DOMAIN-CONTAINING PROTEIN"/>
    <property type="match status" value="1"/>
</dbReference>
<evidence type="ECO:0000256" key="2">
    <source>
        <dbReference type="ARBA" id="ARBA00006476"/>
    </source>
</evidence>
<dbReference type="Pfam" id="PF01284">
    <property type="entry name" value="MARVEL"/>
    <property type="match status" value="1"/>
</dbReference>
<keyword evidence="3 7" id="KW-0812">Transmembrane</keyword>
<evidence type="ECO:0000256" key="5">
    <source>
        <dbReference type="ARBA" id="ARBA00023136"/>
    </source>
</evidence>
<evidence type="ECO:0000256" key="4">
    <source>
        <dbReference type="ARBA" id="ARBA00022989"/>
    </source>
</evidence>
<evidence type="ECO:0000256" key="1">
    <source>
        <dbReference type="ARBA" id="ARBA00004141"/>
    </source>
</evidence>
<evidence type="ECO:0000313" key="12">
    <source>
        <dbReference type="Proteomes" id="UP001303046"/>
    </source>
</evidence>
<comment type="caution">
    <text evidence="11">The sequence shown here is derived from an EMBL/GenBank/DDBJ whole genome shotgun (WGS) entry which is preliminary data.</text>
</comment>
<feature type="transmembrane region" description="Helical" evidence="9">
    <location>
        <begin position="12"/>
        <end position="31"/>
    </location>
</feature>
<dbReference type="EMBL" id="JAVFWL010000004">
    <property type="protein sequence ID" value="KAK6746877.1"/>
    <property type="molecule type" value="Genomic_DNA"/>
</dbReference>